<proteinExistence type="predicted"/>
<dbReference type="EMBL" id="MKHE01000024">
    <property type="protein sequence ID" value="OWK02744.1"/>
    <property type="molecule type" value="Genomic_DNA"/>
</dbReference>
<comment type="caution">
    <text evidence="1">The sequence shown here is derived from an EMBL/GenBank/DDBJ whole genome shotgun (WGS) entry which is preliminary data.</text>
</comment>
<protein>
    <submittedName>
        <fullName evidence="1">Uncharacterized protein</fullName>
    </submittedName>
</protein>
<evidence type="ECO:0000313" key="2">
    <source>
        <dbReference type="Proteomes" id="UP000242450"/>
    </source>
</evidence>
<evidence type="ECO:0000313" key="1">
    <source>
        <dbReference type="EMBL" id="OWK02744.1"/>
    </source>
</evidence>
<accession>A0A212CA82</accession>
<name>A0A212CA82_CEREH</name>
<dbReference type="Proteomes" id="UP000242450">
    <property type="component" value="Chromosome 24"/>
</dbReference>
<gene>
    <name evidence="1" type="ORF">Celaphus_00010597</name>
</gene>
<sequence>MPGEVKPPSLPNRGQQQVASTCSMLTLHGLDEVPDGVGTDAESRALLHELGWDVVVAQRRQEAERPPHSSQPTAKG</sequence>
<keyword evidence="2" id="KW-1185">Reference proteome</keyword>
<organism evidence="1 2">
    <name type="scientific">Cervus elaphus hippelaphus</name>
    <name type="common">European red deer</name>
    <dbReference type="NCBI Taxonomy" id="46360"/>
    <lineage>
        <taxon>Eukaryota</taxon>
        <taxon>Metazoa</taxon>
        <taxon>Chordata</taxon>
        <taxon>Craniata</taxon>
        <taxon>Vertebrata</taxon>
        <taxon>Euteleostomi</taxon>
        <taxon>Mammalia</taxon>
        <taxon>Eutheria</taxon>
        <taxon>Laurasiatheria</taxon>
        <taxon>Artiodactyla</taxon>
        <taxon>Ruminantia</taxon>
        <taxon>Pecora</taxon>
        <taxon>Cervidae</taxon>
        <taxon>Cervinae</taxon>
        <taxon>Cervus</taxon>
    </lineage>
</organism>
<dbReference type="AlphaFoldDB" id="A0A212CA82"/>
<reference evidence="1 2" key="1">
    <citation type="journal article" date="2018" name="Mol. Genet. Genomics">
        <title>The red deer Cervus elaphus genome CerEla1.0: sequencing, annotating, genes, and chromosomes.</title>
        <authorList>
            <person name="Bana N.A."/>
            <person name="Nyiri A."/>
            <person name="Nagy J."/>
            <person name="Frank K."/>
            <person name="Nagy T."/>
            <person name="Steger V."/>
            <person name="Schiller M."/>
            <person name="Lakatos P."/>
            <person name="Sugar L."/>
            <person name="Horn P."/>
            <person name="Barta E."/>
            <person name="Orosz L."/>
        </authorList>
    </citation>
    <scope>NUCLEOTIDE SEQUENCE [LARGE SCALE GENOMIC DNA]</scope>
    <source>
        <strain evidence="1">Hungarian</strain>
    </source>
</reference>